<feature type="region of interest" description="NMP" evidence="5">
    <location>
        <begin position="30"/>
        <end position="59"/>
    </location>
</feature>
<comment type="caution">
    <text evidence="9">The sequence shown here is derived from an EMBL/GenBank/DDBJ whole genome shotgun (WGS) entry which is preliminary data.</text>
</comment>
<dbReference type="InterPro" id="IPR007862">
    <property type="entry name" value="Adenylate_kinase_lid-dom"/>
</dbReference>
<organism evidence="9 10">
    <name type="scientific">Spirochaeta lutea</name>
    <dbReference type="NCBI Taxonomy" id="1480694"/>
    <lineage>
        <taxon>Bacteria</taxon>
        <taxon>Pseudomonadati</taxon>
        <taxon>Spirochaetota</taxon>
        <taxon>Spirochaetia</taxon>
        <taxon>Spirochaetales</taxon>
        <taxon>Spirochaetaceae</taxon>
        <taxon>Spirochaeta</taxon>
    </lineage>
</organism>
<sequence length="208" mass="22899">MRLIFLGPPGAGKGTMASRLAHELTIPHISTGDIIRAAIQNGTELGLKVKRIVESGDLVPDDLTITLVQNRLAEKDADRGFILDGFPRTIPQAEALSQFSSVDKVINFDLEEDEIIKRLSGRRVHKASGRTYHVIYNPPKVDGKDDVTGEELSIRPDDQVDAIKNRLAVYEKQTAPLIKYYSDRNLLANLDARPAPDAVFQALTAITS</sequence>
<keyword evidence="1 5" id="KW-0808">Transferase</keyword>
<reference evidence="9 10" key="1">
    <citation type="submission" date="2014-05" db="EMBL/GenBank/DDBJ databases">
        <title>De novo Genome Sequence of Spirocheata sp.</title>
        <authorList>
            <person name="Shivani Y."/>
            <person name="Subhash Y."/>
            <person name="Tushar L."/>
            <person name="Sasikala C."/>
            <person name="Ramana C.V."/>
        </authorList>
    </citation>
    <scope>NUCLEOTIDE SEQUENCE [LARGE SCALE GENOMIC DNA]</scope>
    <source>
        <strain evidence="9 10">JC230</strain>
    </source>
</reference>
<comment type="subunit">
    <text evidence="5 7">Monomer.</text>
</comment>
<name>A0A098QTL2_9SPIO</name>
<dbReference type="NCBIfam" id="NF011100">
    <property type="entry name" value="PRK14527.1"/>
    <property type="match status" value="1"/>
</dbReference>
<evidence type="ECO:0000313" key="9">
    <source>
        <dbReference type="EMBL" id="KGE71074.1"/>
    </source>
</evidence>
<dbReference type="UniPathway" id="UPA00588">
    <property type="reaction ID" value="UER00649"/>
</dbReference>
<feature type="region of interest" description="LID" evidence="5">
    <location>
        <begin position="121"/>
        <end position="158"/>
    </location>
</feature>
<comment type="pathway">
    <text evidence="5">Purine metabolism; AMP biosynthesis via salvage pathway; AMP from ADP: step 1/1.</text>
</comment>
<dbReference type="OrthoDB" id="9805030at2"/>
<dbReference type="PANTHER" id="PTHR23359">
    <property type="entry name" value="NUCLEOTIDE KINASE"/>
    <property type="match status" value="1"/>
</dbReference>
<dbReference type="NCBIfam" id="NF001381">
    <property type="entry name" value="PRK00279.1-3"/>
    <property type="match status" value="1"/>
</dbReference>
<evidence type="ECO:0000256" key="5">
    <source>
        <dbReference type="HAMAP-Rule" id="MF_00235"/>
    </source>
</evidence>
<keyword evidence="2 5" id="KW-0545">Nucleotide biosynthesis</keyword>
<dbReference type="InterPro" id="IPR027417">
    <property type="entry name" value="P-loop_NTPase"/>
</dbReference>
<dbReference type="EC" id="2.7.4.3" evidence="5 7"/>
<dbReference type="HAMAP" id="MF_00235">
    <property type="entry name" value="Adenylate_kinase_Adk"/>
    <property type="match status" value="1"/>
</dbReference>
<keyword evidence="10" id="KW-1185">Reference proteome</keyword>
<dbReference type="RefSeq" id="WP_037549347.1">
    <property type="nucleotide sequence ID" value="NZ_JNUP01000070.1"/>
</dbReference>
<comment type="catalytic activity">
    <reaction evidence="5 7">
        <text>AMP + ATP = 2 ADP</text>
        <dbReference type="Rhea" id="RHEA:12973"/>
        <dbReference type="ChEBI" id="CHEBI:30616"/>
        <dbReference type="ChEBI" id="CHEBI:456215"/>
        <dbReference type="ChEBI" id="CHEBI:456216"/>
        <dbReference type="EC" id="2.7.4.3"/>
    </reaction>
</comment>
<feature type="binding site" evidence="5">
    <location>
        <begin position="10"/>
        <end position="15"/>
    </location>
    <ligand>
        <name>ATP</name>
        <dbReference type="ChEBI" id="CHEBI:30616"/>
    </ligand>
</feature>
<feature type="binding site" evidence="5">
    <location>
        <position position="92"/>
    </location>
    <ligand>
        <name>AMP</name>
        <dbReference type="ChEBI" id="CHEBI:456215"/>
    </ligand>
</feature>
<dbReference type="GO" id="GO:0044209">
    <property type="term" value="P:AMP salvage"/>
    <property type="evidence" value="ECO:0007669"/>
    <property type="project" value="UniProtKB-UniRule"/>
</dbReference>
<dbReference type="CDD" id="cd01428">
    <property type="entry name" value="ADK"/>
    <property type="match status" value="1"/>
</dbReference>
<keyword evidence="5 7" id="KW-0067">ATP-binding</keyword>
<feature type="binding site" evidence="5">
    <location>
        <begin position="131"/>
        <end position="132"/>
    </location>
    <ligand>
        <name>ATP</name>
        <dbReference type="ChEBI" id="CHEBI:30616"/>
    </ligand>
</feature>
<dbReference type="EMBL" id="JNUP01000070">
    <property type="protein sequence ID" value="KGE71074.1"/>
    <property type="molecule type" value="Genomic_DNA"/>
</dbReference>
<comment type="function">
    <text evidence="5">Catalyzes the reversible transfer of the terminal phosphate group between ATP and AMP. Plays an important role in cellular energy homeostasis and in adenine nucleotide metabolism.</text>
</comment>
<feature type="binding site" evidence="5">
    <location>
        <position position="166"/>
    </location>
    <ligand>
        <name>AMP</name>
        <dbReference type="ChEBI" id="CHEBI:456215"/>
    </ligand>
</feature>
<feature type="domain" description="Adenylate kinase active site lid" evidence="8">
    <location>
        <begin position="122"/>
        <end position="157"/>
    </location>
</feature>
<dbReference type="PRINTS" id="PR00094">
    <property type="entry name" value="ADENYLTKNASE"/>
</dbReference>
<feature type="binding site" evidence="5">
    <location>
        <begin position="85"/>
        <end position="88"/>
    </location>
    <ligand>
        <name>AMP</name>
        <dbReference type="ChEBI" id="CHEBI:456215"/>
    </ligand>
</feature>
<dbReference type="Proteomes" id="UP000029692">
    <property type="component" value="Unassembled WGS sequence"/>
</dbReference>
<dbReference type="GO" id="GO:0005524">
    <property type="term" value="F:ATP binding"/>
    <property type="evidence" value="ECO:0007669"/>
    <property type="project" value="UniProtKB-UniRule"/>
</dbReference>
<comment type="domain">
    <text evidence="5">Consists of three domains, a large central CORE domain and two small peripheral domains, NMPbind and LID, which undergo movements during catalysis. The LID domain closes over the site of phosphoryl transfer upon ATP binding. Assembling and dissambling the active center during each catalytic cycle provides an effective means to prevent ATP hydrolysis.</text>
</comment>
<proteinExistence type="inferred from homology"/>
<feature type="binding site" evidence="5">
    <location>
        <position position="31"/>
    </location>
    <ligand>
        <name>AMP</name>
        <dbReference type="ChEBI" id="CHEBI:456215"/>
    </ligand>
</feature>
<dbReference type="SUPFAM" id="SSF52540">
    <property type="entry name" value="P-loop containing nucleoside triphosphate hydrolases"/>
    <property type="match status" value="1"/>
</dbReference>
<gene>
    <name evidence="5" type="primary">adk</name>
    <name evidence="9" type="ORF">DC28_12970</name>
</gene>
<dbReference type="Gene3D" id="3.40.50.300">
    <property type="entry name" value="P-loop containing nucleotide triphosphate hydrolases"/>
    <property type="match status" value="1"/>
</dbReference>
<dbReference type="NCBIfam" id="NF001379">
    <property type="entry name" value="PRK00279.1-1"/>
    <property type="match status" value="1"/>
</dbReference>
<dbReference type="Pfam" id="PF05191">
    <property type="entry name" value="ADK_lid"/>
    <property type="match status" value="1"/>
</dbReference>
<feature type="binding site" evidence="5">
    <location>
        <position position="194"/>
    </location>
    <ligand>
        <name>ATP</name>
        <dbReference type="ChEBI" id="CHEBI:30616"/>
    </ligand>
</feature>
<evidence type="ECO:0000256" key="3">
    <source>
        <dbReference type="ARBA" id="ARBA00022741"/>
    </source>
</evidence>
<dbReference type="eggNOG" id="COG0563">
    <property type="taxonomic scope" value="Bacteria"/>
</dbReference>
<dbReference type="AlphaFoldDB" id="A0A098QTL2"/>
<comment type="caution">
    <text evidence="5">Lacks conserved residue(s) required for the propagation of feature annotation.</text>
</comment>
<dbReference type="PROSITE" id="PS00113">
    <property type="entry name" value="ADENYLATE_KINASE"/>
    <property type="match status" value="1"/>
</dbReference>
<keyword evidence="3 5" id="KW-0547">Nucleotide-binding</keyword>
<dbReference type="InterPro" id="IPR000850">
    <property type="entry name" value="Adenylat/UMP-CMP_kin"/>
</dbReference>
<comment type="similarity">
    <text evidence="5 6">Belongs to the adenylate kinase family.</text>
</comment>
<evidence type="ECO:0000256" key="7">
    <source>
        <dbReference type="RuleBase" id="RU003331"/>
    </source>
</evidence>
<feature type="binding site" evidence="5">
    <location>
        <begin position="57"/>
        <end position="59"/>
    </location>
    <ligand>
        <name>AMP</name>
        <dbReference type="ChEBI" id="CHEBI:456215"/>
    </ligand>
</feature>
<feature type="binding site" evidence="5">
    <location>
        <position position="122"/>
    </location>
    <ligand>
        <name>ATP</name>
        <dbReference type="ChEBI" id="CHEBI:30616"/>
    </ligand>
</feature>
<dbReference type="GO" id="GO:0004017">
    <property type="term" value="F:AMP kinase activity"/>
    <property type="evidence" value="ECO:0007669"/>
    <property type="project" value="UniProtKB-UniRule"/>
</dbReference>
<comment type="subcellular location">
    <subcellularLocation>
        <location evidence="5 7">Cytoplasm</location>
    </subcellularLocation>
</comment>
<keyword evidence="4 5" id="KW-0418">Kinase</keyword>
<evidence type="ECO:0000256" key="2">
    <source>
        <dbReference type="ARBA" id="ARBA00022727"/>
    </source>
</evidence>
<evidence type="ECO:0000256" key="4">
    <source>
        <dbReference type="ARBA" id="ARBA00022777"/>
    </source>
</evidence>
<dbReference type="STRING" id="1480694.DC28_12970"/>
<protein>
    <recommendedName>
        <fullName evidence="5 7">Adenylate kinase</fullName>
        <shortName evidence="5">AK</shortName>
        <ecNumber evidence="5 7">2.7.4.3</ecNumber>
    </recommendedName>
    <alternativeName>
        <fullName evidence="5">ATP-AMP transphosphorylase</fullName>
    </alternativeName>
    <alternativeName>
        <fullName evidence="5">ATP:AMP phosphotransferase</fullName>
    </alternativeName>
    <alternativeName>
        <fullName evidence="5">Adenylate monophosphate kinase</fullName>
    </alternativeName>
</protein>
<dbReference type="NCBIfam" id="NF001380">
    <property type="entry name" value="PRK00279.1-2"/>
    <property type="match status" value="1"/>
</dbReference>
<evidence type="ECO:0000256" key="1">
    <source>
        <dbReference type="ARBA" id="ARBA00022679"/>
    </source>
</evidence>
<accession>A0A098QTL2</accession>
<dbReference type="Pfam" id="PF00406">
    <property type="entry name" value="ADK"/>
    <property type="match status" value="1"/>
</dbReference>
<dbReference type="NCBIfam" id="TIGR01351">
    <property type="entry name" value="adk"/>
    <property type="match status" value="1"/>
</dbReference>
<evidence type="ECO:0000259" key="8">
    <source>
        <dbReference type="Pfam" id="PF05191"/>
    </source>
</evidence>
<keyword evidence="5" id="KW-0963">Cytoplasm</keyword>
<feature type="binding site" evidence="5">
    <location>
        <position position="36"/>
    </location>
    <ligand>
        <name>AMP</name>
        <dbReference type="ChEBI" id="CHEBI:456215"/>
    </ligand>
</feature>
<dbReference type="FunFam" id="3.40.50.300:FF:000106">
    <property type="entry name" value="Adenylate kinase mitochondrial"/>
    <property type="match status" value="1"/>
</dbReference>
<dbReference type="InterPro" id="IPR033690">
    <property type="entry name" value="Adenylat_kinase_CS"/>
</dbReference>
<dbReference type="GO" id="GO:0005737">
    <property type="term" value="C:cytoplasm"/>
    <property type="evidence" value="ECO:0007669"/>
    <property type="project" value="UniProtKB-SubCell"/>
</dbReference>
<feature type="binding site" evidence="5">
    <location>
        <position position="155"/>
    </location>
    <ligand>
        <name>AMP</name>
        <dbReference type="ChEBI" id="CHEBI:456215"/>
    </ligand>
</feature>
<evidence type="ECO:0000256" key="6">
    <source>
        <dbReference type="RuleBase" id="RU003330"/>
    </source>
</evidence>
<evidence type="ECO:0000313" key="10">
    <source>
        <dbReference type="Proteomes" id="UP000029692"/>
    </source>
</evidence>
<dbReference type="InterPro" id="IPR006259">
    <property type="entry name" value="Adenyl_kin_sub"/>
</dbReference>